<dbReference type="EMBL" id="BAAATE010000006">
    <property type="protein sequence ID" value="GAA2657611.1"/>
    <property type="molecule type" value="Genomic_DNA"/>
</dbReference>
<keyword evidence="2" id="KW-1185">Reference proteome</keyword>
<protein>
    <submittedName>
        <fullName evidence="1">Uncharacterized protein</fullName>
    </submittedName>
</protein>
<dbReference type="RefSeq" id="WP_346146563.1">
    <property type="nucleotide sequence ID" value="NZ_BAAATE010000006.1"/>
</dbReference>
<sequence length="68" mass="7610">MTGPHAKYLAPCTYVTVVDGAARRCGDTPTRRFLNGWYCKACARRWQHVVASWTNPAPPHPQDTAKQP</sequence>
<proteinExistence type="predicted"/>
<reference evidence="1 2" key="1">
    <citation type="journal article" date="2019" name="Int. J. Syst. Evol. Microbiol.">
        <title>The Global Catalogue of Microorganisms (GCM) 10K type strain sequencing project: providing services to taxonomists for standard genome sequencing and annotation.</title>
        <authorList>
            <consortium name="The Broad Institute Genomics Platform"/>
            <consortium name="The Broad Institute Genome Sequencing Center for Infectious Disease"/>
            <person name="Wu L."/>
            <person name="Ma J."/>
        </authorList>
    </citation>
    <scope>NUCLEOTIDE SEQUENCE [LARGE SCALE GENOMIC DNA]</scope>
    <source>
        <strain evidence="1 2">JCM 6835</strain>
    </source>
</reference>
<evidence type="ECO:0000313" key="2">
    <source>
        <dbReference type="Proteomes" id="UP001501666"/>
    </source>
</evidence>
<accession>A0ABN3RPH0</accession>
<evidence type="ECO:0000313" key="1">
    <source>
        <dbReference type="EMBL" id="GAA2657611.1"/>
    </source>
</evidence>
<organism evidence="1 2">
    <name type="scientific">Nonomuraea recticatena</name>
    <dbReference type="NCBI Taxonomy" id="46178"/>
    <lineage>
        <taxon>Bacteria</taxon>
        <taxon>Bacillati</taxon>
        <taxon>Actinomycetota</taxon>
        <taxon>Actinomycetes</taxon>
        <taxon>Streptosporangiales</taxon>
        <taxon>Streptosporangiaceae</taxon>
        <taxon>Nonomuraea</taxon>
    </lineage>
</organism>
<name>A0ABN3RPH0_9ACTN</name>
<comment type="caution">
    <text evidence="1">The sequence shown here is derived from an EMBL/GenBank/DDBJ whole genome shotgun (WGS) entry which is preliminary data.</text>
</comment>
<gene>
    <name evidence="1" type="ORF">GCM10010412_028420</name>
</gene>
<dbReference type="Proteomes" id="UP001501666">
    <property type="component" value="Unassembled WGS sequence"/>
</dbReference>